<dbReference type="PANTHER" id="PTHR43602:SF1">
    <property type="entry name" value="ENOYL-COA HYDRATASE DOMAIN-CONTAINING PROTEIN 3, MITOCHONDRIAL"/>
    <property type="match status" value="1"/>
</dbReference>
<dbReference type="Pfam" id="PF00378">
    <property type="entry name" value="ECH_1"/>
    <property type="match status" value="1"/>
</dbReference>
<proteinExistence type="inferred from homology"/>
<dbReference type="Proteomes" id="UP000319160">
    <property type="component" value="Unassembled WGS sequence"/>
</dbReference>
<dbReference type="GO" id="GO:0006631">
    <property type="term" value="P:fatty acid metabolic process"/>
    <property type="evidence" value="ECO:0007669"/>
    <property type="project" value="UniProtKB-KW"/>
</dbReference>
<dbReference type="GO" id="GO:0016836">
    <property type="term" value="F:hydro-lyase activity"/>
    <property type="evidence" value="ECO:0007669"/>
    <property type="project" value="TreeGrafter"/>
</dbReference>
<comment type="similarity">
    <text evidence="8">Belongs to the enoyl-CoA hydratase/isomerase family.</text>
</comment>
<dbReference type="InterPro" id="IPR014748">
    <property type="entry name" value="Enoyl-CoA_hydra_C"/>
</dbReference>
<dbReference type="PROSITE" id="PS00166">
    <property type="entry name" value="ENOYL_COA_HYDRATASE"/>
    <property type="match status" value="1"/>
</dbReference>
<evidence type="ECO:0000313" key="9">
    <source>
        <dbReference type="EMBL" id="TRX97288.1"/>
    </source>
</evidence>
<dbReference type="SUPFAM" id="SSF52096">
    <property type="entry name" value="ClpP/crotonase"/>
    <property type="match status" value="1"/>
</dbReference>
<dbReference type="InterPro" id="IPR018376">
    <property type="entry name" value="Enoyl-CoA_hyd/isom_CS"/>
</dbReference>
<comment type="function">
    <text evidence="6">May play a role in fatty acid biosynthesis and insulin sensitivity.</text>
</comment>
<dbReference type="GO" id="GO:0005739">
    <property type="term" value="C:mitochondrion"/>
    <property type="evidence" value="ECO:0007669"/>
    <property type="project" value="UniProtKB-SubCell"/>
</dbReference>
<protein>
    <recommendedName>
        <fullName evidence="7">Enoyl-CoA hydratase domain-containing protein 3, mitochondrial</fullName>
    </recommendedName>
</protein>
<dbReference type="PANTHER" id="PTHR43602">
    <property type="match status" value="1"/>
</dbReference>
<dbReference type="InterPro" id="IPR029045">
    <property type="entry name" value="ClpP/crotonase-like_dom_sf"/>
</dbReference>
<dbReference type="InterPro" id="IPR001753">
    <property type="entry name" value="Enoyl-CoA_hydra/iso"/>
</dbReference>
<keyword evidence="3" id="KW-0809">Transit peptide</keyword>
<dbReference type="Gene3D" id="3.90.226.10">
    <property type="entry name" value="2-enoyl-CoA Hydratase, Chain A, domain 1"/>
    <property type="match status" value="1"/>
</dbReference>
<reference evidence="10" key="1">
    <citation type="submission" date="2019-06" db="EMBL/GenBank/DDBJ databases">
        <title>Draft genome sequence of the griseofulvin-producing fungus Xylaria cubensis strain G536.</title>
        <authorList>
            <person name="Mead M.E."/>
            <person name="Raja H.A."/>
            <person name="Steenwyk J.L."/>
            <person name="Knowles S.L."/>
            <person name="Oberlies N.H."/>
            <person name="Rokas A."/>
        </authorList>
    </citation>
    <scope>NUCLEOTIDE SEQUENCE [LARGE SCALE GENOMIC DNA]</scope>
    <source>
        <strain evidence="10">G536</strain>
    </source>
</reference>
<dbReference type="STRING" id="2512241.A0A553IAQ9"/>
<gene>
    <name evidence="9" type="ORF">FHL15_001566</name>
</gene>
<sequence length="307" mass="33809">MSFPKLPARAAYIKFSNVPKRNALSVPVLLNLRQQLHEYNTPPGESEPLFLPEFSPNISKDGGNQYDALRTKYSWLVDPEEWQKRRDSLPKVLVLRSEGPVFSSGHDLVELDQQTPTQLSKTFHLCKQVMALIRRSPIPVVGVIHGLASAAGAQLALTTDLPVAIASAQFQLPGMSIGLPCTSPSAVLSRRLGDAFTYRMFALAEPVRADELPAGAVETVPDEVALENRVSEIVDKLANRFPAQPQAIGKWTYWTQAAMQGGRMAVVDNHEIATTWAAKMMGDHANSEDAKEGMKAFLEKRAPTWHT</sequence>
<dbReference type="CDD" id="cd06558">
    <property type="entry name" value="crotonase-like"/>
    <property type="match status" value="1"/>
</dbReference>
<organism evidence="9 10">
    <name type="scientific">Xylaria flabelliformis</name>
    <dbReference type="NCBI Taxonomy" id="2512241"/>
    <lineage>
        <taxon>Eukaryota</taxon>
        <taxon>Fungi</taxon>
        <taxon>Dikarya</taxon>
        <taxon>Ascomycota</taxon>
        <taxon>Pezizomycotina</taxon>
        <taxon>Sordariomycetes</taxon>
        <taxon>Xylariomycetidae</taxon>
        <taxon>Xylariales</taxon>
        <taxon>Xylariaceae</taxon>
        <taxon>Xylaria</taxon>
    </lineage>
</organism>
<accession>A0A553IAQ9</accession>
<evidence type="ECO:0000256" key="4">
    <source>
        <dbReference type="ARBA" id="ARBA00023098"/>
    </source>
</evidence>
<evidence type="ECO:0000313" key="10">
    <source>
        <dbReference type="Proteomes" id="UP000319160"/>
    </source>
</evidence>
<evidence type="ECO:0000256" key="2">
    <source>
        <dbReference type="ARBA" id="ARBA00022832"/>
    </source>
</evidence>
<dbReference type="Gene3D" id="1.10.12.10">
    <property type="entry name" value="Lyase 2-enoyl-coa Hydratase, Chain A, domain 2"/>
    <property type="match status" value="1"/>
</dbReference>
<evidence type="ECO:0000256" key="8">
    <source>
        <dbReference type="RuleBase" id="RU003707"/>
    </source>
</evidence>
<dbReference type="EMBL" id="VFLP01000006">
    <property type="protein sequence ID" value="TRX97288.1"/>
    <property type="molecule type" value="Genomic_DNA"/>
</dbReference>
<keyword evidence="10" id="KW-1185">Reference proteome</keyword>
<keyword evidence="2" id="KW-0276">Fatty acid metabolism</keyword>
<dbReference type="InterPro" id="IPR052377">
    <property type="entry name" value="Mitochondrial_ECH-domain"/>
</dbReference>
<comment type="caution">
    <text evidence="9">The sequence shown here is derived from an EMBL/GenBank/DDBJ whole genome shotgun (WGS) entry which is preliminary data.</text>
</comment>
<evidence type="ECO:0000256" key="3">
    <source>
        <dbReference type="ARBA" id="ARBA00022946"/>
    </source>
</evidence>
<comment type="subcellular location">
    <subcellularLocation>
        <location evidence="1">Mitochondrion</location>
    </subcellularLocation>
</comment>
<evidence type="ECO:0000256" key="1">
    <source>
        <dbReference type="ARBA" id="ARBA00004173"/>
    </source>
</evidence>
<keyword evidence="5" id="KW-0496">Mitochondrion</keyword>
<evidence type="ECO:0000256" key="6">
    <source>
        <dbReference type="ARBA" id="ARBA00037410"/>
    </source>
</evidence>
<dbReference type="AlphaFoldDB" id="A0A553IAQ9"/>
<name>A0A553IAQ9_9PEZI</name>
<keyword evidence="4" id="KW-0443">Lipid metabolism</keyword>
<evidence type="ECO:0000256" key="7">
    <source>
        <dbReference type="ARBA" id="ARBA00040545"/>
    </source>
</evidence>
<evidence type="ECO:0000256" key="5">
    <source>
        <dbReference type="ARBA" id="ARBA00023128"/>
    </source>
</evidence>
<dbReference type="OrthoDB" id="2139957at2759"/>